<feature type="domain" description="Ig-like" evidence="1">
    <location>
        <begin position="109"/>
        <end position="265"/>
    </location>
</feature>
<evidence type="ECO:0000259" key="1">
    <source>
        <dbReference type="PROSITE" id="PS50835"/>
    </source>
</evidence>
<dbReference type="Gene3D" id="2.60.40.10">
    <property type="entry name" value="Immunoglobulins"/>
    <property type="match status" value="3"/>
</dbReference>
<dbReference type="SMART" id="SM00409">
    <property type="entry name" value="IG"/>
    <property type="match status" value="2"/>
</dbReference>
<dbReference type="GO" id="GO:0008289">
    <property type="term" value="F:lipid binding"/>
    <property type="evidence" value="ECO:0007669"/>
    <property type="project" value="UniProtKB-KW"/>
</dbReference>
<protein>
    <recommendedName>
        <fullName evidence="1">Ig-like domain-containing protein</fullName>
    </recommendedName>
</protein>
<gene>
    <name evidence="2" type="ORF">C0Q70_17454</name>
</gene>
<evidence type="ECO:0000313" key="2">
    <source>
        <dbReference type="EMBL" id="PVD21655.1"/>
    </source>
</evidence>
<dbReference type="GO" id="GO:0050808">
    <property type="term" value="P:synapse organization"/>
    <property type="evidence" value="ECO:0007669"/>
    <property type="project" value="TreeGrafter"/>
</dbReference>
<proteinExistence type="predicted"/>
<dbReference type="PANTHER" id="PTHR45080">
    <property type="entry name" value="CONTACTIN 5"/>
    <property type="match status" value="1"/>
</dbReference>
<dbReference type="Pfam" id="PF07679">
    <property type="entry name" value="I-set"/>
    <property type="match status" value="1"/>
</dbReference>
<dbReference type="InterPro" id="IPR013783">
    <property type="entry name" value="Ig-like_fold"/>
</dbReference>
<dbReference type="GO" id="GO:0007156">
    <property type="term" value="P:homophilic cell adhesion via plasma membrane adhesion molecules"/>
    <property type="evidence" value="ECO:0007669"/>
    <property type="project" value="TreeGrafter"/>
</dbReference>
<dbReference type="SUPFAM" id="SSF48726">
    <property type="entry name" value="Immunoglobulin"/>
    <property type="match status" value="2"/>
</dbReference>
<dbReference type="InterPro" id="IPR013098">
    <property type="entry name" value="Ig_I-set"/>
</dbReference>
<dbReference type="SMART" id="SM00408">
    <property type="entry name" value="IGc2"/>
    <property type="match status" value="2"/>
</dbReference>
<name>A0A2T7NKG8_POMCA</name>
<dbReference type="InterPro" id="IPR036179">
    <property type="entry name" value="Ig-like_dom_sf"/>
</dbReference>
<dbReference type="GO" id="GO:0030424">
    <property type="term" value="C:axon"/>
    <property type="evidence" value="ECO:0007669"/>
    <property type="project" value="TreeGrafter"/>
</dbReference>
<dbReference type="GO" id="GO:0008046">
    <property type="term" value="F:axon guidance receptor activity"/>
    <property type="evidence" value="ECO:0007669"/>
    <property type="project" value="TreeGrafter"/>
</dbReference>
<dbReference type="PROSITE" id="PS50835">
    <property type="entry name" value="IG_LIKE"/>
    <property type="match status" value="2"/>
</dbReference>
<dbReference type="InterPro" id="IPR012674">
    <property type="entry name" value="Calycin"/>
</dbReference>
<comment type="caution">
    <text evidence="2">The sequence shown here is derived from an EMBL/GenBank/DDBJ whole genome shotgun (WGS) entry which is preliminary data.</text>
</comment>
<dbReference type="InterPro" id="IPR007110">
    <property type="entry name" value="Ig-like_dom"/>
</dbReference>
<organism evidence="2 3">
    <name type="scientific">Pomacea canaliculata</name>
    <name type="common">Golden apple snail</name>
    <dbReference type="NCBI Taxonomy" id="400727"/>
    <lineage>
        <taxon>Eukaryota</taxon>
        <taxon>Metazoa</taxon>
        <taxon>Spiralia</taxon>
        <taxon>Lophotrochozoa</taxon>
        <taxon>Mollusca</taxon>
        <taxon>Gastropoda</taxon>
        <taxon>Caenogastropoda</taxon>
        <taxon>Architaenioglossa</taxon>
        <taxon>Ampullarioidea</taxon>
        <taxon>Ampullariidae</taxon>
        <taxon>Pomacea</taxon>
    </lineage>
</organism>
<dbReference type="InterPro" id="IPR003598">
    <property type="entry name" value="Ig_sub2"/>
</dbReference>
<reference evidence="2 3" key="1">
    <citation type="submission" date="2018-04" db="EMBL/GenBank/DDBJ databases">
        <title>The genome of golden apple snail Pomacea canaliculata provides insight into stress tolerance and invasive adaptation.</title>
        <authorList>
            <person name="Liu C."/>
            <person name="Liu B."/>
            <person name="Ren Y."/>
            <person name="Zhang Y."/>
            <person name="Wang H."/>
            <person name="Li S."/>
            <person name="Jiang F."/>
            <person name="Yin L."/>
            <person name="Zhang G."/>
            <person name="Qian W."/>
            <person name="Fan W."/>
        </authorList>
    </citation>
    <scope>NUCLEOTIDE SEQUENCE [LARGE SCALE GENOMIC DNA]</scope>
    <source>
        <strain evidence="2">SZHN2017</strain>
        <tissue evidence="2">Muscle</tissue>
    </source>
</reference>
<dbReference type="EMBL" id="PZQS01000011">
    <property type="protein sequence ID" value="PVD21655.1"/>
    <property type="molecule type" value="Genomic_DNA"/>
</dbReference>
<dbReference type="SUPFAM" id="SSF50814">
    <property type="entry name" value="Lipocalins"/>
    <property type="match status" value="2"/>
</dbReference>
<dbReference type="PANTHER" id="PTHR45080:SF33">
    <property type="entry name" value="IG-LIKE DOMAIN-CONTAINING PROTEIN"/>
    <property type="match status" value="1"/>
</dbReference>
<dbReference type="GO" id="GO:0043025">
    <property type="term" value="C:neuronal cell body"/>
    <property type="evidence" value="ECO:0007669"/>
    <property type="project" value="TreeGrafter"/>
</dbReference>
<feature type="domain" description="Ig-like" evidence="1">
    <location>
        <begin position="270"/>
        <end position="359"/>
    </location>
</feature>
<dbReference type="CDD" id="cd00096">
    <property type="entry name" value="Ig"/>
    <property type="match status" value="2"/>
</dbReference>
<dbReference type="OrthoDB" id="565904at2759"/>
<dbReference type="InterPro" id="IPR050958">
    <property type="entry name" value="Cell_Adh-Cytoskel_Orgn"/>
</dbReference>
<dbReference type="InterPro" id="IPR003599">
    <property type="entry name" value="Ig_sub"/>
</dbReference>
<dbReference type="AlphaFoldDB" id="A0A2T7NKG8"/>
<accession>A0A2T7NKG8</accession>
<keyword evidence="3" id="KW-1185">Reference proteome</keyword>
<evidence type="ECO:0000313" key="3">
    <source>
        <dbReference type="Proteomes" id="UP000245119"/>
    </source>
</evidence>
<dbReference type="Proteomes" id="UP000245119">
    <property type="component" value="Linkage Group LG11"/>
</dbReference>
<dbReference type="STRING" id="400727.A0A2T7NKG8"/>
<sequence>MMWTTRYWCLQQVLVVMVTTSLILGMWGVAMALPEAVVQKDQRQTSRIPMMRGPWYDVGHTTYIWGSDTWTSQKWDMLQGPDGTAIILYSAKCPSCSVCIKTHIYSLEPAGEERAFLVSGHGETMLFEMKRLDGSRLLSIICFDGVLSHEECRRRNRFQVYWVQETMRRPLTSSLKRQTDDFRFTALQTQPRRWSLRINQVTNRDNDIYVCYTGKKTVAKFAIFVAVGQGEQLRLLDVQPSDNGVYKCLVNNGFGPTVRAYVTVNVAFPPEVSISEQVIYKLYGETAQIVCQLPSNLNAYTTWLRDGDVLRADENYVMTSLPSNQHVLTVRTLRREDFGEYVCQATNHLGRASAKAYIKESWPSGDQCKVNNIPAMTNFTIETVLSQWERLHATPFMSGAKLMMSMVHGEFLAYSGSKLFYFRQYSDLTEQCLETTEYIMTRLDTEGDYYARFARVKKLYQDYNYLVTYLCVKPHDDDRECPRDKVHVSISSRYHVIPKDVLSVLYTYVSKGCVPVSSLVDMVPGLCKVSSVFATVPGFAGPIEEPSCTVDSLKVPSNFNVSDVTGTWHLVATARPDNNSAAYRSSVHIVVSAYSTFLFADSDSLVLITCLVVLSDGTCRPDSQLVEVFSRGATVSKRRLVVLKQPVANACVDIAKLQRTGSGNCSIPETVSGVILEDIRPDSAPIGCRHDLVAIAAGFSEEKFLGRWQTIHKTTFDTGDVSESIVVRTPDGRLQLLVRQQNNQCNKSSLLVEILARNGKSSISGDKLHLLQQHIVNVCVDLQHVKRTAEDILCTIPARVQEVVEEGEVTSAYDVPSFDCNGLLLRGIRDIDLEDIANLTGKWNVLWRTWSGEQPPESNNNLNTCKPTEAVMLESTSGLGDYYSSFDESPAKVMKILYADDEHLMTLWCSLNDDADCVDPSLELLSRHTHVDDDTRQEILRHVNVPCIDVSTLKATREGNER</sequence>
<dbReference type="GO" id="GO:0005886">
    <property type="term" value="C:plasma membrane"/>
    <property type="evidence" value="ECO:0007669"/>
    <property type="project" value="TreeGrafter"/>
</dbReference>